<dbReference type="Proteomes" id="UP000234914">
    <property type="component" value="Unassembled WGS sequence"/>
</dbReference>
<dbReference type="EMBL" id="PKJS01000004">
    <property type="protein sequence ID" value="PKZ69253.1"/>
    <property type="molecule type" value="Genomic_DNA"/>
</dbReference>
<evidence type="ECO:0000313" key="2">
    <source>
        <dbReference type="Proteomes" id="UP000234914"/>
    </source>
</evidence>
<evidence type="ECO:0000313" key="1">
    <source>
        <dbReference type="EMBL" id="PKZ69253.1"/>
    </source>
</evidence>
<reference evidence="1 2" key="1">
    <citation type="submission" date="2017-12" db="EMBL/GenBank/DDBJ databases">
        <title>Phylogenetic diversity of female urinary microbiome.</title>
        <authorList>
            <person name="Thomas-White K."/>
            <person name="Wolfe A.J."/>
        </authorList>
    </citation>
    <scope>NUCLEOTIDE SEQUENCE [LARGE SCALE GENOMIC DNA]</scope>
    <source>
        <strain evidence="1 2">UMB0416</strain>
    </source>
</reference>
<dbReference type="RefSeq" id="WP_101963980.1">
    <property type="nucleotide sequence ID" value="NZ_PKJS01000004.1"/>
</dbReference>
<dbReference type="AlphaFoldDB" id="A0A2I1RJE5"/>
<comment type="caution">
    <text evidence="1">The sequence shown here is derived from an EMBL/GenBank/DDBJ whole genome shotgun (WGS) entry which is preliminary data.</text>
</comment>
<gene>
    <name evidence="1" type="ORF">CYJ96_03740</name>
</gene>
<proteinExistence type="predicted"/>
<organism evidence="1 2">
    <name type="scientific">Faucicola osloensis</name>
    <name type="common">Moraxella osloensis</name>
    <dbReference type="NCBI Taxonomy" id="34062"/>
    <lineage>
        <taxon>Bacteria</taxon>
        <taxon>Pseudomonadati</taxon>
        <taxon>Pseudomonadota</taxon>
        <taxon>Gammaproteobacteria</taxon>
        <taxon>Moraxellales</taxon>
        <taxon>Moraxellaceae</taxon>
        <taxon>Faucicola</taxon>
    </lineage>
</organism>
<protein>
    <submittedName>
        <fullName evidence="1">Uncharacterized protein</fullName>
    </submittedName>
</protein>
<sequence>MTHDTKIYLAIADKKIFISQRKLEIAQRNKNPVRINIHNGKIVKRSGKNKWQVLLLAGGNRYRWFKSDWGDIEYLDTSQYLPLPHSQSNLLDNLEKSLLLCDSYSRLDFLIDIWDLYGEDVFLKMFFNWWTSCDTTPLNIEHIINILGELEQLGLLQLKYAMPENLAEYLALPDELTVFRGCYAFNDDGICFSTDKQTAINFVNHARYKADGHQPILLTGKVKKADCLFFNDRKESEILSLSVEIVKRENILVCEK</sequence>
<accession>A0A2I1RJE5</accession>
<name>A0A2I1RJE5_FAUOS</name>